<feature type="binding site" evidence="5">
    <location>
        <position position="335"/>
    </location>
    <ligand>
        <name>FAD</name>
        <dbReference type="ChEBI" id="CHEBI:57692"/>
    </ligand>
</feature>
<evidence type="ECO:0000256" key="1">
    <source>
        <dbReference type="ARBA" id="ARBA00022630"/>
    </source>
</evidence>
<dbReference type="HAMAP" id="MF_01685">
    <property type="entry name" value="FENR2"/>
    <property type="match status" value="1"/>
</dbReference>
<dbReference type="PANTHER" id="PTHR48105">
    <property type="entry name" value="THIOREDOXIN REDUCTASE 1-RELATED-RELATED"/>
    <property type="match status" value="1"/>
</dbReference>
<dbReference type="InterPro" id="IPR023753">
    <property type="entry name" value="FAD/NAD-binding_dom"/>
</dbReference>
<feature type="binding site" evidence="5">
    <location>
        <position position="96"/>
    </location>
    <ligand>
        <name>FAD</name>
        <dbReference type="ChEBI" id="CHEBI:57692"/>
    </ligand>
</feature>
<dbReference type="Pfam" id="PF07992">
    <property type="entry name" value="Pyr_redox_2"/>
    <property type="match status" value="1"/>
</dbReference>
<dbReference type="PRINTS" id="PR00469">
    <property type="entry name" value="PNDRDTASEII"/>
</dbReference>
<keyword evidence="4 5" id="KW-0560">Oxidoreductase</keyword>
<comment type="cofactor">
    <cofactor evidence="5">
        <name>FAD</name>
        <dbReference type="ChEBI" id="CHEBI:57692"/>
    </cofactor>
    <text evidence="5">Binds 1 FAD per subunit.</text>
</comment>
<comment type="catalytic activity">
    <reaction evidence="5">
        <text>2 reduced [2Fe-2S]-[ferredoxin] + NADP(+) + H(+) = 2 oxidized [2Fe-2S]-[ferredoxin] + NADPH</text>
        <dbReference type="Rhea" id="RHEA:20125"/>
        <dbReference type="Rhea" id="RHEA-COMP:10000"/>
        <dbReference type="Rhea" id="RHEA-COMP:10001"/>
        <dbReference type="ChEBI" id="CHEBI:15378"/>
        <dbReference type="ChEBI" id="CHEBI:33737"/>
        <dbReference type="ChEBI" id="CHEBI:33738"/>
        <dbReference type="ChEBI" id="CHEBI:57783"/>
        <dbReference type="ChEBI" id="CHEBI:58349"/>
        <dbReference type="EC" id="1.18.1.2"/>
    </reaction>
</comment>
<feature type="binding site" evidence="5">
    <location>
        <position position="54"/>
    </location>
    <ligand>
        <name>FAD</name>
        <dbReference type="ChEBI" id="CHEBI:57692"/>
    </ligand>
</feature>
<feature type="binding site" evidence="5">
    <location>
        <position position="131"/>
    </location>
    <ligand>
        <name>FAD</name>
        <dbReference type="ChEBI" id="CHEBI:57692"/>
    </ligand>
</feature>
<evidence type="ECO:0000256" key="5">
    <source>
        <dbReference type="HAMAP-Rule" id="MF_01685"/>
    </source>
</evidence>
<dbReference type="GO" id="GO:0050661">
    <property type="term" value="F:NADP binding"/>
    <property type="evidence" value="ECO:0007669"/>
    <property type="project" value="UniProtKB-UniRule"/>
</dbReference>
<evidence type="ECO:0000256" key="3">
    <source>
        <dbReference type="ARBA" id="ARBA00022857"/>
    </source>
</evidence>
<feature type="domain" description="FAD/NAD(P)-binding" evidence="6">
    <location>
        <begin position="12"/>
        <end position="307"/>
    </location>
</feature>
<dbReference type="AlphaFoldDB" id="A0A953I1V0"/>
<evidence type="ECO:0000256" key="4">
    <source>
        <dbReference type="ARBA" id="ARBA00023002"/>
    </source>
</evidence>
<comment type="caution">
    <text evidence="7">The sequence shown here is derived from an EMBL/GenBank/DDBJ whole genome shotgun (WGS) entry which is preliminary data.</text>
</comment>
<evidence type="ECO:0000313" key="8">
    <source>
        <dbReference type="Proteomes" id="UP000732377"/>
    </source>
</evidence>
<sequence>MTATVSGTKELYDVTLIGAGPTGLFGVFYAGMRGMKTKVIEALPEVGGQLAALYPEKDIFDVAGFPRISAKRLVEQCKEQADSANPDATYVFNQRVDKLNRLEDGTFELVTHTGERHYSKAVIITAGIGAFEPNRIPNESARQYEGKGVFYSVTNLPQFEGKRVLVIGGGDSAVDYALMVEPIAAEVTLIHRRDGFRAHEESLKKLAASRVHVKVFYELRRVEGDSNWVKKATIFDNRTGEETTIDVDCVIIGTGFKASLGSMLEWGLEIENKRQIVVNSKGETNIPGVYAAGDICWYPGKIRLIATGFGEVATAVNNAKAFIDPGSAAFPGHSSEQRNK</sequence>
<reference evidence="7" key="1">
    <citation type="submission" date="2017-11" db="EMBL/GenBank/DDBJ databases">
        <title>Three new genomes from thermophilic consortium.</title>
        <authorList>
            <person name="Quaggio R."/>
            <person name="Amgarten D."/>
            <person name="Setubal J.C."/>
        </authorList>
    </citation>
    <scope>NUCLEOTIDE SEQUENCE</scope>
    <source>
        <strain evidence="7">ZCTH01-B2</strain>
    </source>
</reference>
<dbReference type="EC" id="1.18.1.2" evidence="5"/>
<feature type="binding site" evidence="5">
    <location>
        <position position="41"/>
    </location>
    <ligand>
        <name>FAD</name>
        <dbReference type="ChEBI" id="CHEBI:57692"/>
    </ligand>
</feature>
<evidence type="ECO:0000313" key="7">
    <source>
        <dbReference type="EMBL" id="MBY6275416.1"/>
    </source>
</evidence>
<feature type="binding site" evidence="5">
    <location>
        <position position="22"/>
    </location>
    <ligand>
        <name>FAD</name>
        <dbReference type="ChEBI" id="CHEBI:57692"/>
    </ligand>
</feature>
<dbReference type="SUPFAM" id="SSF51905">
    <property type="entry name" value="FAD/NAD(P)-binding domain"/>
    <property type="match status" value="1"/>
</dbReference>
<keyword evidence="3 5" id="KW-0521">NADP</keyword>
<dbReference type="InterPro" id="IPR050097">
    <property type="entry name" value="Ferredoxin-NADP_redctase_2"/>
</dbReference>
<dbReference type="Proteomes" id="UP000732377">
    <property type="component" value="Unassembled WGS sequence"/>
</dbReference>
<evidence type="ECO:0000256" key="2">
    <source>
        <dbReference type="ARBA" id="ARBA00022827"/>
    </source>
</evidence>
<organism evidence="7 8">
    <name type="scientific">Symbiobacterium thermophilum</name>
    <dbReference type="NCBI Taxonomy" id="2734"/>
    <lineage>
        <taxon>Bacteria</taxon>
        <taxon>Bacillati</taxon>
        <taxon>Bacillota</taxon>
        <taxon>Clostridia</taxon>
        <taxon>Eubacteriales</taxon>
        <taxon>Symbiobacteriaceae</taxon>
        <taxon>Symbiobacterium</taxon>
    </lineage>
</organism>
<comment type="subunit">
    <text evidence="5">Homodimer.</text>
</comment>
<dbReference type="PRINTS" id="PR00368">
    <property type="entry name" value="FADPNR"/>
</dbReference>
<dbReference type="InterPro" id="IPR036188">
    <property type="entry name" value="FAD/NAD-bd_sf"/>
</dbReference>
<comment type="similarity">
    <text evidence="5">Belongs to the ferredoxin--NADP reductase type 2 family.</text>
</comment>
<feature type="binding site" evidence="5">
    <location>
        <position position="294"/>
    </location>
    <ligand>
        <name>FAD</name>
        <dbReference type="ChEBI" id="CHEBI:57692"/>
    </ligand>
</feature>
<feature type="binding site" evidence="5">
    <location>
        <position position="49"/>
    </location>
    <ligand>
        <name>FAD</name>
        <dbReference type="ChEBI" id="CHEBI:57692"/>
    </ligand>
</feature>
<dbReference type="InterPro" id="IPR022890">
    <property type="entry name" value="Fd--NADP_Rdtase_type_2"/>
</dbReference>
<dbReference type="Gene3D" id="3.50.50.60">
    <property type="entry name" value="FAD/NAD(P)-binding domain"/>
    <property type="match status" value="2"/>
</dbReference>
<proteinExistence type="inferred from homology"/>
<evidence type="ECO:0000259" key="6">
    <source>
        <dbReference type="Pfam" id="PF07992"/>
    </source>
</evidence>
<dbReference type="GO" id="GO:0050660">
    <property type="term" value="F:flavin adenine dinucleotide binding"/>
    <property type="evidence" value="ECO:0007669"/>
    <property type="project" value="UniProtKB-UniRule"/>
</dbReference>
<name>A0A953I1V0_SYMTR</name>
<gene>
    <name evidence="7" type="ORF">CWE10_04225</name>
</gene>
<dbReference type="EMBL" id="PIUK01000024">
    <property type="protein sequence ID" value="MBY6275416.1"/>
    <property type="molecule type" value="Genomic_DNA"/>
</dbReference>
<protein>
    <recommendedName>
        <fullName evidence="5">Ferredoxin--NADP reductase</fullName>
        <shortName evidence="5">FNR</shortName>
        <shortName evidence="5">Fd-NADP(+) reductase</shortName>
        <ecNumber evidence="5">1.18.1.2</ecNumber>
    </recommendedName>
</protein>
<dbReference type="GO" id="GO:0004324">
    <property type="term" value="F:ferredoxin-NADP+ reductase activity"/>
    <property type="evidence" value="ECO:0007669"/>
    <property type="project" value="UniProtKB-UniRule"/>
</dbReference>
<keyword evidence="1 5" id="KW-0285">Flavoprotein</keyword>
<accession>A0A953I1V0</accession>
<keyword evidence="2 5" id="KW-0274">FAD</keyword>